<dbReference type="SMART" id="SM00606">
    <property type="entry name" value="CBD_IV"/>
    <property type="match status" value="1"/>
</dbReference>
<evidence type="ECO:0000259" key="2">
    <source>
        <dbReference type="PROSITE" id="PS51175"/>
    </source>
</evidence>
<dbReference type="CDD" id="cd04080">
    <property type="entry name" value="CBM6_cellulase-like"/>
    <property type="match status" value="1"/>
</dbReference>
<dbReference type="Pfam" id="PF03422">
    <property type="entry name" value="CBM_6"/>
    <property type="match status" value="1"/>
</dbReference>
<comment type="caution">
    <text evidence="3">The sequence shown here is derived from an EMBL/GenBank/DDBJ whole genome shotgun (WGS) entry which is preliminary data.</text>
</comment>
<feature type="domain" description="CBM6" evidence="2">
    <location>
        <begin position="143"/>
        <end position="297"/>
    </location>
</feature>
<reference evidence="3 4" key="1">
    <citation type="journal article" date="2014" name="Int. J. Syst. Evol. Microbiol.">
        <title>Complete genome sequence of Corynebacterium casei LMG S-19264T (=DSM 44701T), isolated from a smear-ripened cheese.</title>
        <authorList>
            <consortium name="US DOE Joint Genome Institute (JGI-PGF)"/>
            <person name="Walter F."/>
            <person name="Albersmeier A."/>
            <person name="Kalinowski J."/>
            <person name="Ruckert C."/>
        </authorList>
    </citation>
    <scope>NUCLEOTIDE SEQUENCE [LARGE SCALE GENOMIC DNA]</scope>
    <source>
        <strain evidence="3 4">CECT 8670</strain>
    </source>
</reference>
<dbReference type="InterPro" id="IPR005084">
    <property type="entry name" value="CBM6"/>
</dbReference>
<gene>
    <name evidence="3" type="ORF">QWY81_11615</name>
</gene>
<sequence length="745" mass="78677">MILKNMHIFKLRYLLLFLVITILSCEVEELREVTLFEKGITNASASATDIESGGTITFTDLSTKVYSREWTFPGGSLTTSTEPVVDVTFNNTSFDEILKSDVVLTIKHIDNSISEKIFNVQIAPINALPLPIPFGGIAVNVPGTIEAENYDEGGQGVAYNDTEEENLAETAGSATYRDDDGVDVQVSTNGLLTSVGYTAADEWINYTVEVTETGVYDIEFVVASGSTTGGKSIKFQKIAPRTGVITELGETGDFANTGGWDSYTNVTIPAVTLIAGTNTFRTHFTGADTNLDKINIKPTQTNVTYRIAFATDDSAGVDAGYITMLKDAGYEVDAVDGAWNNLDVAGVNALNGYDLVIISRNTNSGNFGGDPTVKDNWMTVKTPLLLTSCFITRNSRLQFVDSGTFVENASPSFNVDNTSHPIFTGVTLTGSGETGDIISGGNTNITDVTTAGNGSLIASDPTTGFLAIGEWEANIEAYTGASTPSAKRMFLGVNAGPFALTDVGQQLYLNSVQYLTSGIVTENAGGGGSATTLNIAFASDKVGDAEDDLEYIALLESKGHTVNAVNNSWDNLDATGAATLNGYDLVLISRNTNSGNFGSDETVRANWMSVTTPVIVLSSYIARNSRLQLFDSGGFDEGGSLNVTSVDPNHPLFIGINITDGVTDDLVTLPLHVTDVTTAGNGTIYATDSASGNVAIAEWDANTAAYAGGGVAAGRRMFFAVNVGGYALTSTGETLFLNAVNHMAK</sequence>
<dbReference type="PROSITE" id="PS51257">
    <property type="entry name" value="PROKAR_LIPOPROTEIN"/>
    <property type="match status" value="1"/>
</dbReference>
<proteinExistence type="predicted"/>
<dbReference type="GO" id="GO:0030246">
    <property type="term" value="F:carbohydrate binding"/>
    <property type="evidence" value="ECO:0007669"/>
    <property type="project" value="InterPro"/>
</dbReference>
<dbReference type="InterPro" id="IPR035986">
    <property type="entry name" value="PKD_dom_sf"/>
</dbReference>
<keyword evidence="1" id="KW-0732">Signal</keyword>
<dbReference type="EMBL" id="JAUFQH010000009">
    <property type="protein sequence ID" value="MDN3620102.1"/>
    <property type="molecule type" value="Genomic_DNA"/>
</dbReference>
<evidence type="ECO:0000256" key="1">
    <source>
        <dbReference type="ARBA" id="ARBA00022729"/>
    </source>
</evidence>
<accession>A0AAJ1QYE5</accession>
<evidence type="ECO:0000313" key="3">
    <source>
        <dbReference type="EMBL" id="MDN3620102.1"/>
    </source>
</evidence>
<dbReference type="Gene3D" id="2.60.120.260">
    <property type="entry name" value="Galactose-binding domain-like"/>
    <property type="match status" value="1"/>
</dbReference>
<dbReference type="AlphaFoldDB" id="A0AAJ1QYE5"/>
<evidence type="ECO:0000313" key="4">
    <source>
        <dbReference type="Proteomes" id="UP001228636"/>
    </source>
</evidence>
<dbReference type="PROSITE" id="PS51175">
    <property type="entry name" value="CBM6"/>
    <property type="match status" value="1"/>
</dbReference>
<dbReference type="Gene3D" id="2.60.40.10">
    <property type="entry name" value="Immunoglobulins"/>
    <property type="match status" value="1"/>
</dbReference>
<dbReference type="SUPFAM" id="SSF49299">
    <property type="entry name" value="PKD domain"/>
    <property type="match status" value="1"/>
</dbReference>
<organism evidence="3 4">
    <name type="scientific">Polaribacter sejongensis</name>
    <dbReference type="NCBI Taxonomy" id="985043"/>
    <lineage>
        <taxon>Bacteria</taxon>
        <taxon>Pseudomonadati</taxon>
        <taxon>Bacteroidota</taxon>
        <taxon>Flavobacteriia</taxon>
        <taxon>Flavobacteriales</taxon>
        <taxon>Flavobacteriaceae</taxon>
    </lineage>
</organism>
<dbReference type="SUPFAM" id="SSF49785">
    <property type="entry name" value="Galactose-binding domain-like"/>
    <property type="match status" value="1"/>
</dbReference>
<name>A0AAJ1QYE5_9FLAO</name>
<dbReference type="InterPro" id="IPR013783">
    <property type="entry name" value="Ig-like_fold"/>
</dbReference>
<dbReference type="RefSeq" id="WP_261973068.1">
    <property type="nucleotide sequence ID" value="NZ_CP103460.1"/>
</dbReference>
<protein>
    <submittedName>
        <fullName evidence="3">Carbohydrate-binding protein</fullName>
    </submittedName>
</protein>
<dbReference type="InterPro" id="IPR006584">
    <property type="entry name" value="Cellulose-bd_IV"/>
</dbReference>
<dbReference type="Proteomes" id="UP001228636">
    <property type="component" value="Unassembled WGS sequence"/>
</dbReference>
<dbReference type="InterPro" id="IPR008979">
    <property type="entry name" value="Galactose-bd-like_sf"/>
</dbReference>